<dbReference type="AlphaFoldDB" id="A0A1L9BFQ6"/>
<proteinExistence type="predicted"/>
<dbReference type="InterPro" id="IPR032710">
    <property type="entry name" value="NTF2-like_dom_sf"/>
</dbReference>
<dbReference type="RefSeq" id="WP_071897538.1">
    <property type="nucleotide sequence ID" value="NZ_MPIN01000002.1"/>
</dbReference>
<protein>
    <recommendedName>
        <fullName evidence="1">SnoaL-like domain-containing protein</fullName>
    </recommendedName>
</protein>
<evidence type="ECO:0000313" key="3">
    <source>
        <dbReference type="Proteomes" id="UP000182229"/>
    </source>
</evidence>
<dbReference type="OrthoDB" id="1115105at2"/>
<gene>
    <name evidence="2" type="ORF">BON30_09400</name>
</gene>
<organism evidence="2 3">
    <name type="scientific">Cystobacter ferrugineus</name>
    <dbReference type="NCBI Taxonomy" id="83449"/>
    <lineage>
        <taxon>Bacteria</taxon>
        <taxon>Pseudomonadati</taxon>
        <taxon>Myxococcota</taxon>
        <taxon>Myxococcia</taxon>
        <taxon>Myxococcales</taxon>
        <taxon>Cystobacterineae</taxon>
        <taxon>Archangiaceae</taxon>
        <taxon>Cystobacter</taxon>
    </lineage>
</organism>
<dbReference type="SUPFAM" id="SSF54427">
    <property type="entry name" value="NTF2-like"/>
    <property type="match status" value="1"/>
</dbReference>
<accession>A0A1L9BFQ6</accession>
<feature type="domain" description="SnoaL-like" evidence="1">
    <location>
        <begin position="28"/>
        <end position="115"/>
    </location>
</feature>
<dbReference type="EMBL" id="MPIN01000002">
    <property type="protein sequence ID" value="OJH41104.1"/>
    <property type="molecule type" value="Genomic_DNA"/>
</dbReference>
<evidence type="ECO:0000259" key="1">
    <source>
        <dbReference type="Pfam" id="PF12680"/>
    </source>
</evidence>
<dbReference type="InterPro" id="IPR037401">
    <property type="entry name" value="SnoaL-like"/>
</dbReference>
<name>A0A1L9BFQ6_9BACT</name>
<evidence type="ECO:0000313" key="2">
    <source>
        <dbReference type="EMBL" id="OJH41104.1"/>
    </source>
</evidence>
<keyword evidence="3" id="KW-1185">Reference proteome</keyword>
<dbReference type="Gene3D" id="3.10.450.50">
    <property type="match status" value="1"/>
</dbReference>
<comment type="caution">
    <text evidence="2">The sequence shown here is derived from an EMBL/GenBank/DDBJ whole genome shotgun (WGS) entry which is preliminary data.</text>
</comment>
<dbReference type="Proteomes" id="UP000182229">
    <property type="component" value="Unassembled WGS sequence"/>
</dbReference>
<dbReference type="STRING" id="83449.BON30_09400"/>
<sequence>MSQSEQGTLGERWSRALETLFREREPALPAFLSLYDEHIQFQDPLQRVSGLAAYAELNRRFLARARRIEISVEEMAEQEGRLFASWRMHFAPRLGPELTLEGVSHLRVREGRIVYQRDHFDVAGGVASAVPGLSALYRAVLTRVT</sequence>
<reference evidence="3" key="1">
    <citation type="submission" date="2016-11" db="EMBL/GenBank/DDBJ databases">
        <authorList>
            <person name="Shukria A."/>
            <person name="Stevens D.C."/>
        </authorList>
    </citation>
    <scope>NUCLEOTIDE SEQUENCE [LARGE SCALE GENOMIC DNA]</scope>
    <source>
        <strain evidence="3">Cbfe23</strain>
    </source>
</reference>
<reference evidence="2 3" key="2">
    <citation type="submission" date="2016-12" db="EMBL/GenBank/DDBJ databases">
        <title>Draft Genome Sequence of Cystobacter ferrugineus Strain Cbfe23.</title>
        <authorList>
            <person name="Akbar S."/>
            <person name="Dowd S.E."/>
            <person name="Stevens D.C."/>
        </authorList>
    </citation>
    <scope>NUCLEOTIDE SEQUENCE [LARGE SCALE GENOMIC DNA]</scope>
    <source>
        <strain evidence="2 3">Cbfe23</strain>
    </source>
</reference>
<dbReference type="Pfam" id="PF12680">
    <property type="entry name" value="SnoaL_2"/>
    <property type="match status" value="1"/>
</dbReference>